<sequence length="283" mass="30026">MTRLGPLRGPIALARNAVGRAATVAGTGALAAGTFAPDAYATSITGTIVCAGWATLWSATLPRTPVGNTATALYLAPSWSLAGLLTAQHFVPGVDWWWQLLADAAWTVGVWKARPARSARVLVGREKSLTPTAIEESKEILAQDTVQGGPQHPMAAYWAQRVAIEDGAAPHTVLEQIVRTGPESMTAVIRSTLPGKPVPKIDLLELSAAINWPEDDIAITPVPRQGAGVRRLVIGQAPEQAMDLNTAWEKHIAPKGMPGTVITQIRTVDIPDPEEEGAKELRA</sequence>
<proteinExistence type="predicted"/>
<accession>A0A345XSR5</accession>
<dbReference type="EMBL" id="CP031320">
    <property type="protein sequence ID" value="AXK34681.1"/>
    <property type="molecule type" value="Genomic_DNA"/>
</dbReference>
<reference evidence="1 2" key="1">
    <citation type="submission" date="2018-07" db="EMBL/GenBank/DDBJ databases">
        <title>Draft genome of the type strain Streptomyces armeniacus ATCC 15676.</title>
        <authorList>
            <person name="Labana P."/>
            <person name="Gosse J.T."/>
            <person name="Boddy C.N."/>
        </authorList>
    </citation>
    <scope>NUCLEOTIDE SEQUENCE [LARGE SCALE GENOMIC DNA]</scope>
    <source>
        <strain evidence="1 2">ATCC 15676</strain>
    </source>
</reference>
<organism evidence="1 2">
    <name type="scientific">Streptomyces armeniacus</name>
    <dbReference type="NCBI Taxonomy" id="83291"/>
    <lineage>
        <taxon>Bacteria</taxon>
        <taxon>Bacillati</taxon>
        <taxon>Actinomycetota</taxon>
        <taxon>Actinomycetes</taxon>
        <taxon>Kitasatosporales</taxon>
        <taxon>Streptomycetaceae</taxon>
        <taxon>Streptomyces</taxon>
    </lineage>
</organism>
<dbReference type="AlphaFoldDB" id="A0A345XSR5"/>
<dbReference type="RefSeq" id="WP_208880281.1">
    <property type="nucleotide sequence ID" value="NZ_CP031320.1"/>
</dbReference>
<dbReference type="KEGG" id="sarm:DVA86_20530"/>
<evidence type="ECO:0000313" key="2">
    <source>
        <dbReference type="Proteomes" id="UP000254425"/>
    </source>
</evidence>
<evidence type="ECO:0000313" key="1">
    <source>
        <dbReference type="EMBL" id="AXK34681.1"/>
    </source>
</evidence>
<dbReference type="Proteomes" id="UP000254425">
    <property type="component" value="Chromosome"/>
</dbReference>
<keyword evidence="2" id="KW-1185">Reference proteome</keyword>
<protein>
    <submittedName>
        <fullName evidence="1">Uncharacterized protein</fullName>
    </submittedName>
</protein>
<gene>
    <name evidence="1" type="ORF">DVA86_20530</name>
</gene>
<name>A0A345XSR5_9ACTN</name>